<dbReference type="Proteomes" id="UP000002668">
    <property type="component" value="Genome"/>
</dbReference>
<protein>
    <submittedName>
        <fullName evidence="1">Predicted protein</fullName>
    </submittedName>
</protein>
<dbReference type="EMBL" id="FP929105">
    <property type="protein sequence ID" value="CBX93150.1"/>
    <property type="molecule type" value="Genomic_DNA"/>
</dbReference>
<accession>E4ZPC5</accession>
<dbReference type="AlphaFoldDB" id="E4ZPC5"/>
<dbReference type="VEuPathDB" id="FungiDB:LEMA_P040510.1"/>
<reference evidence="2" key="1">
    <citation type="journal article" date="2011" name="Nat. Commun.">
        <title>Effector diversification within compartments of the Leptosphaeria maculans genome affected by Repeat-Induced Point mutations.</title>
        <authorList>
            <person name="Rouxel T."/>
            <person name="Grandaubert J."/>
            <person name="Hane J.K."/>
            <person name="Hoede C."/>
            <person name="van de Wouw A.P."/>
            <person name="Couloux A."/>
            <person name="Dominguez V."/>
            <person name="Anthouard V."/>
            <person name="Bally P."/>
            <person name="Bourras S."/>
            <person name="Cozijnsen A.J."/>
            <person name="Ciuffetti L.M."/>
            <person name="Degrave A."/>
            <person name="Dilmaghani A."/>
            <person name="Duret L."/>
            <person name="Fudal I."/>
            <person name="Goodwin S.B."/>
            <person name="Gout L."/>
            <person name="Glaser N."/>
            <person name="Linglin J."/>
            <person name="Kema G.H.J."/>
            <person name="Lapalu N."/>
            <person name="Lawrence C.B."/>
            <person name="May K."/>
            <person name="Meyer M."/>
            <person name="Ollivier B."/>
            <person name="Poulain J."/>
            <person name="Schoch C.L."/>
            <person name="Simon A."/>
            <person name="Spatafora J.W."/>
            <person name="Stachowiak A."/>
            <person name="Turgeon B.G."/>
            <person name="Tyler B.M."/>
            <person name="Vincent D."/>
            <person name="Weissenbach J."/>
            <person name="Amselem J."/>
            <person name="Quesneville H."/>
            <person name="Oliver R.P."/>
            <person name="Wincker P."/>
            <person name="Balesdent M.-H."/>
            <person name="Howlett B.J."/>
        </authorList>
    </citation>
    <scope>NUCLEOTIDE SEQUENCE [LARGE SCALE GENOMIC DNA]</scope>
    <source>
        <strain evidence="2">JN3 / isolate v23.1.3 / race Av1-4-5-6-7-8</strain>
    </source>
</reference>
<dbReference type="HOGENOM" id="CLU_1855618_0_0_1"/>
<evidence type="ECO:0000313" key="2">
    <source>
        <dbReference type="Proteomes" id="UP000002668"/>
    </source>
</evidence>
<sequence length="138" mass="15857">MAYDNTRTDFPQNARNYRRFLFWAPPEALYAQIIYTAPDATCGVMQHPNSNAFTPPCFDGDRGHLFAFPGKLCFHMGLRMTGFAAVRRWRAAATLRHTGIDHHHSMHIYSASCISQHLSFYALPVQKHFGPFKTYFLD</sequence>
<gene>
    <name evidence="1" type="ORF">LEMA_P040510.1</name>
</gene>
<dbReference type="InParanoid" id="E4ZPC5"/>
<evidence type="ECO:0000313" key="1">
    <source>
        <dbReference type="EMBL" id="CBX93150.1"/>
    </source>
</evidence>
<keyword evidence="2" id="KW-1185">Reference proteome</keyword>
<organism evidence="2">
    <name type="scientific">Leptosphaeria maculans (strain JN3 / isolate v23.1.3 / race Av1-4-5-6-7-8)</name>
    <name type="common">Blackleg fungus</name>
    <name type="synonym">Phoma lingam</name>
    <dbReference type="NCBI Taxonomy" id="985895"/>
    <lineage>
        <taxon>Eukaryota</taxon>
        <taxon>Fungi</taxon>
        <taxon>Dikarya</taxon>
        <taxon>Ascomycota</taxon>
        <taxon>Pezizomycotina</taxon>
        <taxon>Dothideomycetes</taxon>
        <taxon>Pleosporomycetidae</taxon>
        <taxon>Pleosporales</taxon>
        <taxon>Pleosporineae</taxon>
        <taxon>Leptosphaeriaceae</taxon>
        <taxon>Plenodomus</taxon>
        <taxon>Plenodomus lingam/Leptosphaeria maculans species complex</taxon>
    </lineage>
</organism>
<proteinExistence type="predicted"/>
<name>E4ZPC5_LEPMJ</name>